<accession>A0A0G3ES18</accession>
<dbReference type="PATRIC" id="fig|445709.3.peg.769"/>
<dbReference type="Pfam" id="PF08808">
    <property type="entry name" value="RES"/>
    <property type="match status" value="1"/>
</dbReference>
<dbReference type="SMART" id="SM00953">
    <property type="entry name" value="RES"/>
    <property type="match status" value="1"/>
</dbReference>
<evidence type="ECO:0000313" key="2">
    <source>
        <dbReference type="EMBL" id="AKJ67456.1"/>
    </source>
</evidence>
<gene>
    <name evidence="2" type="ORF">ABW99_03605</name>
</gene>
<name>A0A0G3ES18_9BURK</name>
<dbReference type="EMBL" id="CP011568">
    <property type="protein sequence ID" value="AKJ67456.1"/>
    <property type="molecule type" value="Genomic_DNA"/>
</dbReference>
<organism evidence="2 3">
    <name type="scientific">Pandoraea thiooxydans</name>
    <dbReference type="NCBI Taxonomy" id="445709"/>
    <lineage>
        <taxon>Bacteria</taxon>
        <taxon>Pseudomonadati</taxon>
        <taxon>Pseudomonadota</taxon>
        <taxon>Betaproteobacteria</taxon>
        <taxon>Burkholderiales</taxon>
        <taxon>Burkholderiaceae</taxon>
        <taxon>Pandoraea</taxon>
    </lineage>
</organism>
<dbReference type="InterPro" id="IPR014914">
    <property type="entry name" value="RES_dom"/>
</dbReference>
<reference evidence="3" key="1">
    <citation type="submission" date="2015-06" db="EMBL/GenBank/DDBJ databases">
        <authorList>
            <person name="Lim Y.L."/>
            <person name="Ee R."/>
            <person name="Yong D."/>
            <person name="How K.Y."/>
            <person name="Yin W.F."/>
            <person name="Chan K.G."/>
        </authorList>
    </citation>
    <scope>NUCLEOTIDE SEQUENCE [LARGE SCALE GENOMIC DNA]</scope>
    <source>
        <strain evidence="3">DSM 25325</strain>
    </source>
</reference>
<dbReference type="RefSeq" id="WP_047213038.1">
    <property type="nucleotide sequence ID" value="NZ_CP011568.3"/>
</dbReference>
<protein>
    <recommendedName>
        <fullName evidence="1">RES domain-containing protein</fullName>
    </recommendedName>
</protein>
<feature type="domain" description="RES" evidence="1">
    <location>
        <begin position="79"/>
        <end position="206"/>
    </location>
</feature>
<evidence type="ECO:0000259" key="1">
    <source>
        <dbReference type="SMART" id="SM00953"/>
    </source>
</evidence>
<dbReference type="AlphaFoldDB" id="A0A0G3ES18"/>
<evidence type="ECO:0000313" key="3">
    <source>
        <dbReference type="Proteomes" id="UP000036700"/>
    </source>
</evidence>
<keyword evidence="3" id="KW-1185">Reference proteome</keyword>
<sequence>MGMTYPRVSIEWRPGYRVVPTRYPAVNLFDRVADADDFEALYALEAMTNERVRDELGEIGRVPAQERLYGPGSGPIMAAFTHLNPAGSRFADGSYGVFYAARAQHTAIAETVYHSTLFLQATRERAMQLQTRLYRVGVRGEAVDLRQACREMPAIVDPHSYATGQRIGRQLREQGALGVLYPSVRDDGGECIAAFRTALLRHCVHAAYLVYHWDGERIADVYKLTRLHQG</sequence>
<dbReference type="STRING" id="445709.ABW99_03605"/>
<proteinExistence type="predicted"/>
<dbReference type="KEGG" id="ptx:ABW99_03605"/>
<dbReference type="Proteomes" id="UP000036700">
    <property type="component" value="Chromosome"/>
</dbReference>